<proteinExistence type="inferred from homology"/>
<dbReference type="InterPro" id="IPR050430">
    <property type="entry name" value="Peptidase_S1"/>
</dbReference>
<name>T1GEI1_MEGSC</name>
<dbReference type="EMBL" id="CAQQ02175724">
    <property type="status" value="NOT_ANNOTATED_CDS"/>
    <property type="molecule type" value="Genomic_DNA"/>
</dbReference>
<evidence type="ECO:0000256" key="4">
    <source>
        <dbReference type="ARBA" id="ARBA00022825"/>
    </source>
</evidence>
<reference evidence="8" key="2">
    <citation type="submission" date="2015-06" db="UniProtKB">
        <authorList>
            <consortium name="EnsemblMetazoa"/>
        </authorList>
    </citation>
    <scope>IDENTIFICATION</scope>
</reference>
<dbReference type="InterPro" id="IPR001254">
    <property type="entry name" value="Trypsin_dom"/>
</dbReference>
<evidence type="ECO:0000256" key="3">
    <source>
        <dbReference type="ARBA" id="ARBA00022801"/>
    </source>
</evidence>
<keyword evidence="6" id="KW-0732">Signal</keyword>
<dbReference type="HOGENOM" id="CLU_006842_7_1_1"/>
<dbReference type="PROSITE" id="PS50240">
    <property type="entry name" value="TRYPSIN_DOM"/>
    <property type="match status" value="1"/>
</dbReference>
<dbReference type="EnsemblMetazoa" id="MESCA001745-RA">
    <property type="protein sequence ID" value="MESCA001745-PA"/>
    <property type="gene ID" value="MESCA001745"/>
</dbReference>
<dbReference type="PRINTS" id="PR00722">
    <property type="entry name" value="CHYMOTRYPSIN"/>
</dbReference>
<accession>T1GEI1</accession>
<evidence type="ECO:0000256" key="1">
    <source>
        <dbReference type="ARBA" id="ARBA00007664"/>
    </source>
</evidence>
<evidence type="ECO:0000313" key="9">
    <source>
        <dbReference type="Proteomes" id="UP000015102"/>
    </source>
</evidence>
<reference evidence="9" key="1">
    <citation type="submission" date="2013-02" db="EMBL/GenBank/DDBJ databases">
        <authorList>
            <person name="Hughes D."/>
        </authorList>
    </citation>
    <scope>NUCLEOTIDE SEQUENCE</scope>
    <source>
        <strain>Durham</strain>
        <strain evidence="9">NC isolate 2 -- Noor lab</strain>
    </source>
</reference>
<dbReference type="SMART" id="SM00020">
    <property type="entry name" value="Tryp_SPc"/>
    <property type="match status" value="1"/>
</dbReference>
<feature type="signal peptide" evidence="6">
    <location>
        <begin position="1"/>
        <end position="16"/>
    </location>
</feature>
<dbReference type="InterPro" id="IPR018114">
    <property type="entry name" value="TRYPSIN_HIS"/>
</dbReference>
<dbReference type="Pfam" id="PF00089">
    <property type="entry name" value="Trypsin"/>
    <property type="match status" value="1"/>
</dbReference>
<dbReference type="FunFam" id="2.40.10.10:FF:000073">
    <property type="entry name" value="Trypsin alpha"/>
    <property type="match status" value="1"/>
</dbReference>
<dbReference type="GO" id="GO:0004252">
    <property type="term" value="F:serine-type endopeptidase activity"/>
    <property type="evidence" value="ECO:0007669"/>
    <property type="project" value="InterPro"/>
</dbReference>
<dbReference type="OMA" id="YSDWISE"/>
<dbReference type="InterPro" id="IPR043504">
    <property type="entry name" value="Peptidase_S1_PA_chymotrypsin"/>
</dbReference>
<evidence type="ECO:0000256" key="2">
    <source>
        <dbReference type="ARBA" id="ARBA00022670"/>
    </source>
</evidence>
<keyword evidence="4" id="KW-0720">Serine protease</keyword>
<dbReference type="PANTHER" id="PTHR24276">
    <property type="entry name" value="POLYSERASE-RELATED"/>
    <property type="match status" value="1"/>
</dbReference>
<keyword evidence="5" id="KW-1015">Disulfide bond</keyword>
<evidence type="ECO:0000256" key="6">
    <source>
        <dbReference type="SAM" id="SignalP"/>
    </source>
</evidence>
<dbReference type="InterPro" id="IPR009003">
    <property type="entry name" value="Peptidase_S1_PA"/>
</dbReference>
<organism evidence="8 9">
    <name type="scientific">Megaselia scalaris</name>
    <name type="common">Humpbacked fly</name>
    <name type="synonym">Phora scalaris</name>
    <dbReference type="NCBI Taxonomy" id="36166"/>
    <lineage>
        <taxon>Eukaryota</taxon>
        <taxon>Metazoa</taxon>
        <taxon>Ecdysozoa</taxon>
        <taxon>Arthropoda</taxon>
        <taxon>Hexapoda</taxon>
        <taxon>Insecta</taxon>
        <taxon>Pterygota</taxon>
        <taxon>Neoptera</taxon>
        <taxon>Endopterygota</taxon>
        <taxon>Diptera</taxon>
        <taxon>Brachycera</taxon>
        <taxon>Muscomorpha</taxon>
        <taxon>Platypezoidea</taxon>
        <taxon>Phoridae</taxon>
        <taxon>Megaseliini</taxon>
        <taxon>Megaselia</taxon>
    </lineage>
</organism>
<comment type="similarity">
    <text evidence="1">Belongs to the peptidase S1 family.</text>
</comment>
<dbReference type="STRING" id="36166.T1GEI1"/>
<feature type="domain" description="Peptidase S1" evidence="7">
    <location>
        <begin position="32"/>
        <end position="244"/>
    </location>
</feature>
<protein>
    <recommendedName>
        <fullName evidence="7">Peptidase S1 domain-containing protein</fullName>
    </recommendedName>
</protein>
<dbReference type="PROSITE" id="PS00134">
    <property type="entry name" value="TRYPSIN_HIS"/>
    <property type="match status" value="1"/>
</dbReference>
<dbReference type="SUPFAM" id="SSF50494">
    <property type="entry name" value="Trypsin-like serine proteases"/>
    <property type="match status" value="1"/>
</dbReference>
<dbReference type="InterPro" id="IPR001314">
    <property type="entry name" value="Peptidase_S1A"/>
</dbReference>
<dbReference type="PANTHER" id="PTHR24276:SF91">
    <property type="entry name" value="AT26814P-RELATED"/>
    <property type="match status" value="1"/>
</dbReference>
<evidence type="ECO:0000259" key="7">
    <source>
        <dbReference type="PROSITE" id="PS50240"/>
    </source>
</evidence>
<evidence type="ECO:0000313" key="8">
    <source>
        <dbReference type="EnsemblMetazoa" id="MESCA001745-PA"/>
    </source>
</evidence>
<feature type="chain" id="PRO_5004577311" description="Peptidase S1 domain-containing protein" evidence="6">
    <location>
        <begin position="17"/>
        <end position="246"/>
    </location>
</feature>
<keyword evidence="3" id="KW-0378">Hydrolase</keyword>
<dbReference type="AlphaFoldDB" id="T1GEI1"/>
<sequence length="246" mass="26260">MIRFVLVSTLIACALAALPKIPKRHYGPGGKVVNGFDLDIEEAPYQVSIQYNGGPHFCGGSLISPDVVLTAAHCVEDDPRPGTIIIYAGSSDRLVGGQRRAAKNIIYHENYDPKEIFNDVALIRLRRPFEYSDKIQPATLSSSDPAPGSIGLASAPRHLQGVELDIISLEDCRRAYGTAAIQDSNLCAYTPDKDTCQGDSGGPLDVDGILVGVVSWGAGCAQRGAPGVYASVAAYSDWISETIKRL</sequence>
<dbReference type="Gene3D" id="2.40.10.10">
    <property type="entry name" value="Trypsin-like serine proteases"/>
    <property type="match status" value="2"/>
</dbReference>
<dbReference type="GO" id="GO:0006508">
    <property type="term" value="P:proteolysis"/>
    <property type="evidence" value="ECO:0007669"/>
    <property type="project" value="UniProtKB-KW"/>
</dbReference>
<keyword evidence="9" id="KW-1185">Reference proteome</keyword>
<evidence type="ECO:0000256" key="5">
    <source>
        <dbReference type="ARBA" id="ARBA00023157"/>
    </source>
</evidence>
<dbReference type="Proteomes" id="UP000015102">
    <property type="component" value="Unassembled WGS sequence"/>
</dbReference>
<keyword evidence="2" id="KW-0645">Protease</keyword>
<dbReference type="CDD" id="cd00190">
    <property type="entry name" value="Tryp_SPc"/>
    <property type="match status" value="1"/>
</dbReference>